<evidence type="ECO:0000313" key="3">
    <source>
        <dbReference type="Proteomes" id="UP000006875"/>
    </source>
</evidence>
<dbReference type="AlphaFoldDB" id="E3HA89"/>
<keyword evidence="1" id="KW-1133">Transmembrane helix</keyword>
<dbReference type="EMBL" id="CP002281">
    <property type="protein sequence ID" value="ADO83494.1"/>
    <property type="molecule type" value="Genomic_DNA"/>
</dbReference>
<protein>
    <recommendedName>
        <fullName evidence="4">LytR/CpsA/Psr regulator C-terminal domain-containing protein</fullName>
    </recommendedName>
</protein>
<keyword evidence="1" id="KW-0472">Membrane</keyword>
<dbReference type="STRING" id="572544.Ilyop_1723"/>
<dbReference type="Proteomes" id="UP000006875">
    <property type="component" value="Chromosome"/>
</dbReference>
<organism evidence="2 3">
    <name type="scientific">Ilyobacter polytropus (strain ATCC 51220 / DSM 2926 / LMG 16218 / CuHBu1)</name>
    <dbReference type="NCBI Taxonomy" id="572544"/>
    <lineage>
        <taxon>Bacteria</taxon>
        <taxon>Fusobacteriati</taxon>
        <taxon>Fusobacteriota</taxon>
        <taxon>Fusobacteriia</taxon>
        <taxon>Fusobacteriales</taxon>
        <taxon>Fusobacteriaceae</taxon>
        <taxon>Ilyobacter</taxon>
    </lineage>
</organism>
<evidence type="ECO:0000256" key="1">
    <source>
        <dbReference type="SAM" id="Phobius"/>
    </source>
</evidence>
<name>E3HA89_ILYPC</name>
<accession>E3HA89</accession>
<keyword evidence="1" id="KW-0812">Transmembrane</keyword>
<reference evidence="2 3" key="1">
    <citation type="journal article" date="2010" name="Stand. Genomic Sci.">
        <title>Complete genome sequence of Ilyobacter polytropus type strain (CuHbu1).</title>
        <authorList>
            <person name="Sikorski J."/>
            <person name="Chertkov O."/>
            <person name="Lapidus A."/>
            <person name="Nolan M."/>
            <person name="Lucas S."/>
            <person name="Del Rio T.G."/>
            <person name="Tice H."/>
            <person name="Cheng J.F."/>
            <person name="Tapia R."/>
            <person name="Han C."/>
            <person name="Goodwin L."/>
            <person name="Pitluck S."/>
            <person name="Liolios K."/>
            <person name="Ivanova N."/>
            <person name="Mavromatis K."/>
            <person name="Mikhailova N."/>
            <person name="Pati A."/>
            <person name="Chen A."/>
            <person name="Palaniappan K."/>
            <person name="Land M."/>
            <person name="Hauser L."/>
            <person name="Chang Y.J."/>
            <person name="Jeffries C.D."/>
            <person name="Brambilla E."/>
            <person name="Yasawong M."/>
            <person name="Rohde M."/>
            <person name="Pukall R."/>
            <person name="Spring S."/>
            <person name="Goker M."/>
            <person name="Woyke T."/>
            <person name="Bristow J."/>
            <person name="Eisen J.A."/>
            <person name="Markowitz V."/>
            <person name="Hugenholtz P."/>
            <person name="Kyrpides N.C."/>
            <person name="Klenk H.P."/>
        </authorList>
    </citation>
    <scope>NUCLEOTIDE SEQUENCE [LARGE SCALE GENOMIC DNA]</scope>
    <source>
        <strain evidence="3">ATCC 51220 / DSM 2926 / LMG 16218 / CuHBu1</strain>
    </source>
</reference>
<proteinExistence type="predicted"/>
<feature type="transmembrane region" description="Helical" evidence="1">
    <location>
        <begin position="12"/>
        <end position="31"/>
    </location>
</feature>
<gene>
    <name evidence="2" type="ordered locus">Ilyop_1723</name>
</gene>
<keyword evidence="3" id="KW-1185">Reference proteome</keyword>
<dbReference type="OrthoDB" id="90178at2"/>
<evidence type="ECO:0000313" key="2">
    <source>
        <dbReference type="EMBL" id="ADO83494.1"/>
    </source>
</evidence>
<dbReference type="HOGENOM" id="CLU_862653_0_0_0"/>
<evidence type="ECO:0008006" key="4">
    <source>
        <dbReference type="Google" id="ProtNLM"/>
    </source>
</evidence>
<dbReference type="KEGG" id="ipo:Ilyop_1723"/>
<dbReference type="eggNOG" id="ENOG502Z7KD">
    <property type="taxonomic scope" value="Bacteria"/>
</dbReference>
<sequence>MARRLNKNKVKFLFFICSVILILTVTLLVNVGKRNDKEFQEWDKYIVIGKENTFVVYGEKLSIKIPFEISINKNETLGDIVNTKNYEEVVRRLNEILPEKVENFKVVKRKEVDVNTKHMKNIPEISMGDKRYVLTSSLNSMFLALYYEVTGGGEVQNAIVDILNANGRRGYARQAGEKLKDAFSVKYNSANYEAFEQYSYVMNKDLPEDKLKEMILELDEKYFRVKEEGSLPTLANVVFVLGKEQEGLLEIDVFGDSKGTGETVAKLKKIGYKNVEANKNSSKAEESLIEYNSEDYYTGYKLSQKLGIKNMVENKELKNKINIFIK</sequence>
<dbReference type="RefSeq" id="WP_013388161.1">
    <property type="nucleotide sequence ID" value="NC_014632.1"/>
</dbReference>